<dbReference type="GO" id="GO:0005886">
    <property type="term" value="C:plasma membrane"/>
    <property type="evidence" value="ECO:0007669"/>
    <property type="project" value="UniProtKB-SubCell"/>
</dbReference>
<evidence type="ECO:0000256" key="4">
    <source>
        <dbReference type="ARBA" id="ARBA00022692"/>
    </source>
</evidence>
<evidence type="ECO:0000256" key="3">
    <source>
        <dbReference type="ARBA" id="ARBA00022475"/>
    </source>
</evidence>
<feature type="transmembrane region" description="Helical" evidence="7">
    <location>
        <begin position="6"/>
        <end position="23"/>
    </location>
</feature>
<evidence type="ECO:0000256" key="1">
    <source>
        <dbReference type="ARBA" id="ARBA00004651"/>
    </source>
</evidence>
<name>X1FIU3_9ZZZZ</name>
<dbReference type="AlphaFoldDB" id="X1FIU3"/>
<keyword evidence="6 7" id="KW-0472">Membrane</keyword>
<organism evidence="8">
    <name type="scientific">marine sediment metagenome</name>
    <dbReference type="NCBI Taxonomy" id="412755"/>
    <lineage>
        <taxon>unclassified sequences</taxon>
        <taxon>metagenomes</taxon>
        <taxon>ecological metagenomes</taxon>
    </lineage>
</organism>
<evidence type="ECO:0008006" key="9">
    <source>
        <dbReference type="Google" id="ProtNLM"/>
    </source>
</evidence>
<dbReference type="NCBIfam" id="NF009250">
    <property type="entry name" value="PRK12604.1"/>
    <property type="match status" value="1"/>
</dbReference>
<keyword evidence="3" id="KW-1003">Cell membrane</keyword>
<feature type="transmembrane region" description="Helical" evidence="7">
    <location>
        <begin position="62"/>
        <end position="83"/>
    </location>
</feature>
<dbReference type="Pfam" id="PF04066">
    <property type="entry name" value="MrpF_PhaF"/>
    <property type="match status" value="1"/>
</dbReference>
<evidence type="ECO:0000313" key="8">
    <source>
        <dbReference type="EMBL" id="GAH45566.1"/>
    </source>
</evidence>
<proteinExistence type="predicted"/>
<evidence type="ECO:0000256" key="5">
    <source>
        <dbReference type="ARBA" id="ARBA00022989"/>
    </source>
</evidence>
<protein>
    <recommendedName>
        <fullName evidence="9">Cation:proton antiporter</fullName>
    </recommendedName>
</protein>
<evidence type="ECO:0000256" key="6">
    <source>
        <dbReference type="ARBA" id="ARBA00023136"/>
    </source>
</evidence>
<dbReference type="InterPro" id="IPR007208">
    <property type="entry name" value="MrpF/PhaF-like"/>
</dbReference>
<dbReference type="GO" id="GO:0015385">
    <property type="term" value="F:sodium:proton antiporter activity"/>
    <property type="evidence" value="ECO:0007669"/>
    <property type="project" value="TreeGrafter"/>
</dbReference>
<keyword evidence="2" id="KW-0813">Transport</keyword>
<dbReference type="EMBL" id="BARU01011520">
    <property type="protein sequence ID" value="GAH45566.1"/>
    <property type="molecule type" value="Genomic_DNA"/>
</dbReference>
<gene>
    <name evidence="8" type="ORF">S03H2_21598</name>
</gene>
<evidence type="ECO:0000256" key="7">
    <source>
        <dbReference type="SAM" id="Phobius"/>
    </source>
</evidence>
<dbReference type="PANTHER" id="PTHR34702">
    <property type="entry name" value="NA(+)/H(+) ANTIPORTER SUBUNIT F1"/>
    <property type="match status" value="1"/>
</dbReference>
<keyword evidence="5 7" id="KW-1133">Transmembrane helix</keyword>
<dbReference type="PANTHER" id="PTHR34702:SF1">
    <property type="entry name" value="NA(+)_H(+) ANTIPORTER SUBUNIT F"/>
    <property type="match status" value="1"/>
</dbReference>
<accession>X1FIU3</accession>
<comment type="subcellular location">
    <subcellularLocation>
        <location evidence="1">Cell membrane</location>
        <topology evidence="1">Multi-pass membrane protein</topology>
    </subcellularLocation>
</comment>
<reference evidence="8" key="1">
    <citation type="journal article" date="2014" name="Front. Microbiol.">
        <title>High frequency of phylogenetically diverse reductive dehalogenase-homologous genes in deep subseafloor sedimentary metagenomes.</title>
        <authorList>
            <person name="Kawai M."/>
            <person name="Futagami T."/>
            <person name="Toyoda A."/>
            <person name="Takaki Y."/>
            <person name="Nishi S."/>
            <person name="Hori S."/>
            <person name="Arai W."/>
            <person name="Tsubouchi T."/>
            <person name="Morono Y."/>
            <person name="Uchiyama I."/>
            <person name="Ito T."/>
            <person name="Fujiyama A."/>
            <person name="Inagaki F."/>
            <person name="Takami H."/>
        </authorList>
    </citation>
    <scope>NUCLEOTIDE SEQUENCE</scope>
    <source>
        <strain evidence="8">Expedition CK06-06</strain>
    </source>
</reference>
<comment type="caution">
    <text evidence="8">The sequence shown here is derived from an EMBL/GenBank/DDBJ whole genome shotgun (WGS) entry which is preliminary data.</text>
</comment>
<keyword evidence="4 7" id="KW-0812">Transmembrane</keyword>
<feature type="transmembrane region" description="Helical" evidence="7">
    <location>
        <begin position="35"/>
        <end position="56"/>
    </location>
</feature>
<sequence length="87" mass="9392">MAFNMSNIVFLAIIAVGVVLCFLRMLKGPTAPDRAVAVDTIATITTALLVLLGSIFERYVYLDVALVYAVLTFIGLVAIARFLEKGI</sequence>
<evidence type="ECO:0000256" key="2">
    <source>
        <dbReference type="ARBA" id="ARBA00022448"/>
    </source>
</evidence>